<evidence type="ECO:0000313" key="6">
    <source>
        <dbReference type="EMBL" id="CZT23706.1"/>
    </source>
</evidence>
<feature type="binding site" evidence="4">
    <location>
        <position position="142"/>
    </location>
    <ligand>
        <name>substrate</name>
    </ligand>
</feature>
<evidence type="ECO:0000256" key="2">
    <source>
        <dbReference type="ARBA" id="ARBA00023239"/>
    </source>
</evidence>
<reference evidence="6 7" key="1">
    <citation type="submission" date="2016-03" db="EMBL/GenBank/DDBJ databases">
        <authorList>
            <person name="Ploux O."/>
        </authorList>
    </citation>
    <scope>NUCLEOTIDE SEQUENCE [LARGE SCALE GENOMIC DNA]</scope>
    <source>
        <strain evidence="6 7">URUG2</strain>
    </source>
</reference>
<keyword evidence="7" id="KW-1185">Reference proteome</keyword>
<dbReference type="AlphaFoldDB" id="A0A2D3V2V7"/>
<dbReference type="EC" id="4.3.2.9" evidence="1"/>
<dbReference type="InterPro" id="IPR017939">
    <property type="entry name" value="G-Glutamylcylcotransferase"/>
</dbReference>
<dbReference type="PANTHER" id="PTHR12935:SF0">
    <property type="entry name" value="GAMMA-GLUTAMYLCYCLOTRANSFERASE"/>
    <property type="match status" value="1"/>
</dbReference>
<evidence type="ECO:0000256" key="1">
    <source>
        <dbReference type="ARBA" id="ARBA00012346"/>
    </source>
</evidence>
<dbReference type="OrthoDB" id="2017317at2759"/>
<keyword evidence="5" id="KW-1133">Transmembrane helix</keyword>
<evidence type="ECO:0000313" key="7">
    <source>
        <dbReference type="Proteomes" id="UP000225277"/>
    </source>
</evidence>
<dbReference type="RefSeq" id="XP_023630430.1">
    <property type="nucleotide sequence ID" value="XM_023774662.1"/>
</dbReference>
<keyword evidence="5" id="KW-0812">Transmembrane</keyword>
<keyword evidence="5" id="KW-0472">Membrane</keyword>
<name>A0A2D3V2V7_9PEZI</name>
<keyword evidence="2" id="KW-0456">Lyase</keyword>
<organism evidence="6 7">
    <name type="scientific">Ramularia collo-cygni</name>
    <dbReference type="NCBI Taxonomy" id="112498"/>
    <lineage>
        <taxon>Eukaryota</taxon>
        <taxon>Fungi</taxon>
        <taxon>Dikarya</taxon>
        <taxon>Ascomycota</taxon>
        <taxon>Pezizomycotina</taxon>
        <taxon>Dothideomycetes</taxon>
        <taxon>Dothideomycetidae</taxon>
        <taxon>Mycosphaerellales</taxon>
        <taxon>Mycosphaerellaceae</taxon>
        <taxon>Ramularia</taxon>
    </lineage>
</organism>
<sequence length="281" mass="30842">MRPQSDNKIWYFAYGSNMSASKFTGSRGIAPLKTARAKIPNWTLTLEIPGTPYKEPAYTTIRPISGVEINPVEVVGLAYLITAEQYIHLVASEGGGIAYKDIALRAVPAVEEDREVTGEEFVVRTLGTVMQRSPAAAASQRYMVRCITFRRLQDFGVVLLMSLQDLVLNGAVDAKLPEEYCRFLHRLPIYRTSRGMMRRLGALLFLAFWTPVMLLVEKMALGSLGPDGNVPAGVGQVVRLVVYVMWAYHDCVHAPFWGRGDGMDGVGGGGDDISEKAGLLV</sequence>
<evidence type="ECO:0000256" key="3">
    <source>
        <dbReference type="PIRSR" id="PIRSR617939-1"/>
    </source>
</evidence>
<dbReference type="Gene3D" id="3.10.490.10">
    <property type="entry name" value="Gamma-glutamyl cyclotransferase-like"/>
    <property type="match status" value="1"/>
</dbReference>
<dbReference type="Proteomes" id="UP000225277">
    <property type="component" value="Unassembled WGS sequence"/>
</dbReference>
<proteinExistence type="predicted"/>
<evidence type="ECO:0000256" key="5">
    <source>
        <dbReference type="SAM" id="Phobius"/>
    </source>
</evidence>
<dbReference type="GO" id="GO:0003839">
    <property type="term" value="F:gamma-glutamylcyclotransferase activity"/>
    <property type="evidence" value="ECO:0007669"/>
    <property type="project" value="UniProtKB-EC"/>
</dbReference>
<feature type="binding site" evidence="4">
    <location>
        <begin position="11"/>
        <end position="16"/>
    </location>
    <ligand>
        <name>substrate</name>
    </ligand>
</feature>
<feature type="active site" description="Proton acceptor" evidence="3">
    <location>
        <position position="93"/>
    </location>
</feature>
<dbReference type="GeneID" id="35604491"/>
<feature type="transmembrane region" description="Helical" evidence="5">
    <location>
        <begin position="200"/>
        <end position="216"/>
    </location>
</feature>
<evidence type="ECO:0000256" key="4">
    <source>
        <dbReference type="PIRSR" id="PIRSR617939-2"/>
    </source>
</evidence>
<dbReference type="EMBL" id="FJUY01000017">
    <property type="protein sequence ID" value="CZT23706.1"/>
    <property type="molecule type" value="Genomic_DNA"/>
</dbReference>
<gene>
    <name evidence="6" type="ORF">RCC_09420</name>
</gene>
<accession>A0A2D3V2V7</accession>
<dbReference type="PANTHER" id="PTHR12935">
    <property type="entry name" value="GAMMA-GLUTAMYLCYCLOTRANSFERASE"/>
    <property type="match status" value="1"/>
</dbReference>
<protein>
    <recommendedName>
        <fullName evidence="1">gamma-glutamylcyclotransferase</fullName>
        <ecNumber evidence="1">4.3.2.9</ecNumber>
    </recommendedName>
</protein>